<dbReference type="Pfam" id="PF22022">
    <property type="entry name" value="Phage_int_M"/>
    <property type="match status" value="1"/>
</dbReference>
<sequence>MAKINQSFVDKLKTTGKQEQISLGYKLFLVMSPKGTKSYRYIFRHPVTKAIKKKNLGNADVMSLESALSLAISFNSLLEQGVDPVENFKAQFKPVERVVFTLSMVVEDWHVTKGMRLSEKHLRDRLARFKRYLLPHFGEREVLDISLFEAREVIKAIFERAPHMGEKVARDLRELGDHAVDMGVWSANLLAPIKRSFPRPKAVNNPCIRADELPEFLCVLARSRLDFQTRLLIEFQLLTMVRANEVVTARWVDVDFVNAVWRIPAENMKMNKAHDVPLSSQAVALLLELRKFNADKPFVFPHRSNKNSHCSANTANQAFYRALGYKDKMTPHGMRSLARTWLADNGVAFEVAEACLAHESGSQVSKAYNRTSYFNQRVEAMQKWGDFVEACRNM</sequence>
<evidence type="ECO:0000256" key="1">
    <source>
        <dbReference type="ARBA" id="ARBA00008857"/>
    </source>
</evidence>
<keyword evidence="7" id="KW-1185">Reference proteome</keyword>
<feature type="domain" description="Tyr recombinase" evidence="5">
    <location>
        <begin position="203"/>
        <end position="381"/>
    </location>
</feature>
<dbReference type="InterPro" id="IPR002104">
    <property type="entry name" value="Integrase_catalytic"/>
</dbReference>
<evidence type="ECO:0000259" key="5">
    <source>
        <dbReference type="PROSITE" id="PS51898"/>
    </source>
</evidence>
<dbReference type="InterPro" id="IPR050808">
    <property type="entry name" value="Phage_Integrase"/>
</dbReference>
<dbReference type="Gene3D" id="1.10.443.10">
    <property type="entry name" value="Intergrase catalytic core"/>
    <property type="match status" value="1"/>
</dbReference>
<organism evidence="6 7">
    <name type="scientific">Histophilus somni</name>
    <name type="common">Haemophilus somnus</name>
    <dbReference type="NCBI Taxonomy" id="731"/>
    <lineage>
        <taxon>Bacteria</taxon>
        <taxon>Pseudomonadati</taxon>
        <taxon>Pseudomonadota</taxon>
        <taxon>Gammaproteobacteria</taxon>
        <taxon>Pasteurellales</taxon>
        <taxon>Pasteurellaceae</taxon>
        <taxon>Histophilus</taxon>
    </lineage>
</organism>
<keyword evidence="4" id="KW-0233">DNA recombination</keyword>
<dbReference type="InterPro" id="IPR038488">
    <property type="entry name" value="Integrase_DNA-bd_sf"/>
</dbReference>
<evidence type="ECO:0000256" key="2">
    <source>
        <dbReference type="ARBA" id="ARBA00022908"/>
    </source>
</evidence>
<evidence type="ECO:0000313" key="6">
    <source>
        <dbReference type="EMBL" id="QQF82813.1"/>
    </source>
</evidence>
<dbReference type="Gene3D" id="3.30.160.390">
    <property type="entry name" value="Integrase, DNA-binding domain"/>
    <property type="match status" value="1"/>
</dbReference>
<reference evidence="6 7" key="1">
    <citation type="submission" date="2020-12" db="EMBL/GenBank/DDBJ databases">
        <title>ASc-MMNZ-VFA-070.</title>
        <authorList>
            <person name="Schryvers A."/>
            <person name="Mostafa Nazari M."/>
            <person name="Farshchi Andisi V."/>
            <person name="Timsit E."/>
            <person name="Walter Morck D."/>
        </authorList>
    </citation>
    <scope>NUCLEOTIDE SEQUENCE [LARGE SCALE GENOMIC DNA]</scope>
    <source>
        <strain evidence="6 7">ASc-MMNZ-VFA-070</strain>
    </source>
</reference>
<dbReference type="Pfam" id="PF00589">
    <property type="entry name" value="Phage_integrase"/>
    <property type="match status" value="1"/>
</dbReference>
<dbReference type="InterPro" id="IPR013762">
    <property type="entry name" value="Integrase-like_cat_sf"/>
</dbReference>
<dbReference type="PANTHER" id="PTHR30629">
    <property type="entry name" value="PROPHAGE INTEGRASE"/>
    <property type="match status" value="1"/>
</dbReference>
<dbReference type="SUPFAM" id="SSF56349">
    <property type="entry name" value="DNA breaking-rejoining enzymes"/>
    <property type="match status" value="1"/>
</dbReference>
<proteinExistence type="inferred from homology"/>
<dbReference type="GO" id="GO:0003677">
    <property type="term" value="F:DNA binding"/>
    <property type="evidence" value="ECO:0007669"/>
    <property type="project" value="UniProtKB-KW"/>
</dbReference>
<dbReference type="GO" id="GO:0015074">
    <property type="term" value="P:DNA integration"/>
    <property type="evidence" value="ECO:0007669"/>
    <property type="project" value="UniProtKB-KW"/>
</dbReference>
<keyword evidence="3" id="KW-0238">DNA-binding</keyword>
<dbReference type="RefSeq" id="WP_075293422.1">
    <property type="nucleotide sequence ID" value="NZ_CP018802.1"/>
</dbReference>
<accession>A0A9Q6Z0S0</accession>
<evidence type="ECO:0000256" key="4">
    <source>
        <dbReference type="ARBA" id="ARBA00023172"/>
    </source>
</evidence>
<dbReference type="InterPro" id="IPR010998">
    <property type="entry name" value="Integrase_recombinase_N"/>
</dbReference>
<dbReference type="PROSITE" id="PS51898">
    <property type="entry name" value="TYR_RECOMBINASE"/>
    <property type="match status" value="1"/>
</dbReference>
<dbReference type="EMBL" id="CP066558">
    <property type="protein sequence ID" value="QQF82813.1"/>
    <property type="molecule type" value="Genomic_DNA"/>
</dbReference>
<dbReference type="GO" id="GO:0006310">
    <property type="term" value="P:DNA recombination"/>
    <property type="evidence" value="ECO:0007669"/>
    <property type="project" value="UniProtKB-KW"/>
</dbReference>
<dbReference type="PANTHER" id="PTHR30629:SF2">
    <property type="entry name" value="PROPHAGE INTEGRASE INTS-RELATED"/>
    <property type="match status" value="1"/>
</dbReference>
<comment type="similarity">
    <text evidence="1">Belongs to the 'phage' integrase family.</text>
</comment>
<dbReference type="Proteomes" id="UP000595373">
    <property type="component" value="Chromosome"/>
</dbReference>
<evidence type="ECO:0000313" key="7">
    <source>
        <dbReference type="Proteomes" id="UP000595373"/>
    </source>
</evidence>
<name>A0A9Q6Z0S0_HISSO</name>
<keyword evidence="2" id="KW-0229">DNA integration</keyword>
<evidence type="ECO:0000256" key="3">
    <source>
        <dbReference type="ARBA" id="ARBA00023125"/>
    </source>
</evidence>
<protein>
    <submittedName>
        <fullName evidence="6">Tyrosine-type recombinase/integrase</fullName>
    </submittedName>
</protein>
<gene>
    <name evidence="6" type="ORF">JFL49_02540</name>
</gene>
<dbReference type="InterPro" id="IPR053876">
    <property type="entry name" value="Phage_int_M"/>
</dbReference>
<dbReference type="InterPro" id="IPR011010">
    <property type="entry name" value="DNA_brk_join_enz"/>
</dbReference>
<dbReference type="CDD" id="cd00801">
    <property type="entry name" value="INT_P4_C"/>
    <property type="match status" value="1"/>
</dbReference>
<dbReference type="AlphaFoldDB" id="A0A9Q6Z0S0"/>
<dbReference type="InterPro" id="IPR025166">
    <property type="entry name" value="Integrase_DNA_bind_dom"/>
</dbReference>
<dbReference type="Gene3D" id="1.10.150.130">
    <property type="match status" value="1"/>
</dbReference>
<dbReference type="Pfam" id="PF13356">
    <property type="entry name" value="Arm-DNA-bind_3"/>
    <property type="match status" value="1"/>
</dbReference>